<reference evidence="2" key="1">
    <citation type="submission" date="2023-07" db="EMBL/GenBank/DDBJ databases">
        <title>Chromosome-level Genome Assembly of Striped Snakehead (Channa striata).</title>
        <authorList>
            <person name="Liu H."/>
        </authorList>
    </citation>
    <scope>NUCLEOTIDE SEQUENCE</scope>
    <source>
        <strain evidence="2">Gz</strain>
        <tissue evidence="2">Muscle</tissue>
    </source>
</reference>
<evidence type="ECO:0000313" key="3">
    <source>
        <dbReference type="Proteomes" id="UP001187415"/>
    </source>
</evidence>
<sequence>MFGRNGNAWKSGSHRVRGFFSDHRVSPLTTSRLVGKNGVNPPQLKRSEVRRRAHGPSSRLSKEPRGSRIQRNGVVLHPAGPGSVSSLRTAEQEAGPCESPPHDAFHGAFTGAWKRGRRWEGTRPLPCGGPQTLDSQS</sequence>
<evidence type="ECO:0000313" key="2">
    <source>
        <dbReference type="EMBL" id="KAK2852032.1"/>
    </source>
</evidence>
<dbReference type="Proteomes" id="UP001187415">
    <property type="component" value="Unassembled WGS sequence"/>
</dbReference>
<feature type="region of interest" description="Disordered" evidence="1">
    <location>
        <begin position="28"/>
        <end position="108"/>
    </location>
</feature>
<accession>A0AA88NB25</accession>
<dbReference type="EMBL" id="JAUPFM010000005">
    <property type="protein sequence ID" value="KAK2852032.1"/>
    <property type="molecule type" value="Genomic_DNA"/>
</dbReference>
<gene>
    <name evidence="2" type="ORF">Q5P01_008308</name>
</gene>
<comment type="caution">
    <text evidence="2">The sequence shown here is derived from an EMBL/GenBank/DDBJ whole genome shotgun (WGS) entry which is preliminary data.</text>
</comment>
<name>A0AA88NB25_CHASR</name>
<dbReference type="AlphaFoldDB" id="A0AA88NB25"/>
<evidence type="ECO:0000256" key="1">
    <source>
        <dbReference type="SAM" id="MobiDB-lite"/>
    </source>
</evidence>
<protein>
    <submittedName>
        <fullName evidence="2">Uncharacterized protein</fullName>
    </submittedName>
</protein>
<proteinExistence type="predicted"/>
<keyword evidence="3" id="KW-1185">Reference proteome</keyword>
<organism evidence="2 3">
    <name type="scientific">Channa striata</name>
    <name type="common">Snakehead murrel</name>
    <name type="synonym">Ophicephalus striatus</name>
    <dbReference type="NCBI Taxonomy" id="64152"/>
    <lineage>
        <taxon>Eukaryota</taxon>
        <taxon>Metazoa</taxon>
        <taxon>Chordata</taxon>
        <taxon>Craniata</taxon>
        <taxon>Vertebrata</taxon>
        <taxon>Euteleostomi</taxon>
        <taxon>Actinopterygii</taxon>
        <taxon>Neopterygii</taxon>
        <taxon>Teleostei</taxon>
        <taxon>Neoteleostei</taxon>
        <taxon>Acanthomorphata</taxon>
        <taxon>Anabantaria</taxon>
        <taxon>Anabantiformes</taxon>
        <taxon>Channoidei</taxon>
        <taxon>Channidae</taxon>
        <taxon>Channa</taxon>
    </lineage>
</organism>